<feature type="domain" description="THAP-type" evidence="7">
    <location>
        <begin position="17"/>
        <end position="109"/>
    </location>
</feature>
<evidence type="ECO:0000313" key="9">
    <source>
        <dbReference type="RefSeq" id="XP_034056322.1"/>
    </source>
</evidence>
<evidence type="ECO:0000256" key="2">
    <source>
        <dbReference type="ARBA" id="ARBA00022771"/>
    </source>
</evidence>
<dbReference type="Proteomes" id="UP000515161">
    <property type="component" value="Unplaced"/>
</dbReference>
<keyword evidence="4 5" id="KW-0238">DNA-binding</keyword>
<proteinExistence type="inferred from homology"/>
<keyword evidence="2 5" id="KW-0863">Zinc-finger</keyword>
<dbReference type="AlphaFoldDB" id="A0A6P8TDN4"/>
<dbReference type="InterPro" id="IPR038441">
    <property type="entry name" value="THAP_Znf_sf"/>
</dbReference>
<evidence type="ECO:0000256" key="3">
    <source>
        <dbReference type="ARBA" id="ARBA00022833"/>
    </source>
</evidence>
<keyword evidence="1" id="KW-0479">Metal-binding</keyword>
<gene>
    <name evidence="9" type="primary">LOC117535812</name>
</gene>
<dbReference type="GO" id="GO:0005654">
    <property type="term" value="C:nucleoplasm"/>
    <property type="evidence" value="ECO:0007669"/>
    <property type="project" value="UniProtKB-SubCell"/>
</dbReference>
<dbReference type="GO" id="GO:0003700">
    <property type="term" value="F:DNA-binding transcription factor activity"/>
    <property type="evidence" value="ECO:0007669"/>
    <property type="project" value="UniProtKB-UniRule"/>
</dbReference>
<dbReference type="OrthoDB" id="8934035at2759"/>
<dbReference type="InterPro" id="IPR026516">
    <property type="entry name" value="THAP1/10"/>
</dbReference>
<evidence type="ECO:0000256" key="6">
    <source>
        <dbReference type="RuleBase" id="RU369073"/>
    </source>
</evidence>
<dbReference type="PROSITE" id="PS50950">
    <property type="entry name" value="ZF_THAP"/>
    <property type="match status" value="1"/>
</dbReference>
<sequence length="192" mass="21770">MAENAPVVYIKRKRSSSGVYCIAPGCTNGFYTKKEEVHFHRLPLKDEKLLKAWVISMKRSDPPLNQYARVCSEHFKNDDYVHKMRFDESGCLVQYKTSDLKPGSVPTIFDFSTYAVGNTDRPSTSAAQDNDSVNKREVRATKRVASAAEREADVFPDLRDSTRPTRATSTNDTVGFTLRLKGFWSVTKYILN</sequence>
<comment type="similarity">
    <text evidence="6">Belongs to the THAP1 family.</text>
</comment>
<dbReference type="InParanoid" id="A0A6P8TDN4"/>
<dbReference type="GO" id="GO:0043565">
    <property type="term" value="F:sequence-specific DNA binding"/>
    <property type="evidence" value="ECO:0007669"/>
    <property type="project" value="UniProtKB-UniRule"/>
</dbReference>
<keyword evidence="6" id="KW-0539">Nucleus</keyword>
<keyword evidence="6" id="KW-0175">Coiled coil</keyword>
<dbReference type="InterPro" id="IPR006612">
    <property type="entry name" value="THAP_Znf"/>
</dbReference>
<dbReference type="KEGG" id="gacu:117535812"/>
<keyword evidence="6" id="KW-0804">Transcription</keyword>
<name>A0A6P8TDN4_GYMAC</name>
<keyword evidence="6" id="KW-0805">Transcription regulation</keyword>
<dbReference type="GO" id="GO:0008270">
    <property type="term" value="F:zinc ion binding"/>
    <property type="evidence" value="ECO:0007669"/>
    <property type="project" value="UniProtKB-KW"/>
</dbReference>
<organism evidence="8 9">
    <name type="scientific">Gymnodraco acuticeps</name>
    <name type="common">Antarctic dragonfish</name>
    <dbReference type="NCBI Taxonomy" id="8218"/>
    <lineage>
        <taxon>Eukaryota</taxon>
        <taxon>Metazoa</taxon>
        <taxon>Chordata</taxon>
        <taxon>Craniata</taxon>
        <taxon>Vertebrata</taxon>
        <taxon>Euteleostomi</taxon>
        <taxon>Actinopterygii</taxon>
        <taxon>Neopterygii</taxon>
        <taxon>Teleostei</taxon>
        <taxon>Neoteleostei</taxon>
        <taxon>Acanthomorphata</taxon>
        <taxon>Eupercaria</taxon>
        <taxon>Perciformes</taxon>
        <taxon>Notothenioidei</taxon>
        <taxon>Bathydraconidae</taxon>
        <taxon>Gymnodraco</taxon>
    </lineage>
</organism>
<dbReference type="GO" id="GO:0001935">
    <property type="term" value="P:endothelial cell proliferation"/>
    <property type="evidence" value="ECO:0007669"/>
    <property type="project" value="UniProtKB-UniRule"/>
</dbReference>
<dbReference type="SMART" id="SM00692">
    <property type="entry name" value="DM3"/>
    <property type="match status" value="1"/>
</dbReference>
<dbReference type="RefSeq" id="XP_034056322.1">
    <property type="nucleotide sequence ID" value="XM_034200431.1"/>
</dbReference>
<comment type="subcellular location">
    <subcellularLocation>
        <location evidence="6">Nucleus</location>
        <location evidence="6">Nucleoplasm</location>
    </subcellularLocation>
</comment>
<dbReference type="Gene3D" id="6.20.210.20">
    <property type="entry name" value="THAP domain"/>
    <property type="match status" value="1"/>
</dbReference>
<evidence type="ECO:0000256" key="4">
    <source>
        <dbReference type="ARBA" id="ARBA00023125"/>
    </source>
</evidence>
<dbReference type="SMART" id="SM00980">
    <property type="entry name" value="THAP"/>
    <property type="match status" value="1"/>
</dbReference>
<dbReference type="PANTHER" id="PTHR46600:SF11">
    <property type="entry name" value="THAP DOMAIN-CONTAINING PROTEIN 10"/>
    <property type="match status" value="1"/>
</dbReference>
<dbReference type="PANTHER" id="PTHR46600">
    <property type="entry name" value="THAP DOMAIN-CONTAINING"/>
    <property type="match status" value="1"/>
</dbReference>
<evidence type="ECO:0000256" key="1">
    <source>
        <dbReference type="ARBA" id="ARBA00022723"/>
    </source>
</evidence>
<comment type="function">
    <text evidence="6">DNA-binding transcription regulator that regulates endothelial cell proliferation and G1/S cell-cycle progression. Specifically binds the 5'-[AT]NTNN[GT]GGCA[AGT]-3' core DNA sequence and acts by modulating expression of pRB-E2F cell-cycle target genes.</text>
</comment>
<dbReference type="GeneID" id="117535812"/>
<accession>A0A6P8TDN4</accession>
<reference evidence="9" key="1">
    <citation type="submission" date="2025-08" db="UniProtKB">
        <authorList>
            <consortium name="RefSeq"/>
        </authorList>
    </citation>
    <scope>IDENTIFICATION</scope>
</reference>
<evidence type="ECO:0000256" key="5">
    <source>
        <dbReference type="PROSITE-ProRule" id="PRU00309"/>
    </source>
</evidence>
<evidence type="ECO:0000313" key="8">
    <source>
        <dbReference type="Proteomes" id="UP000515161"/>
    </source>
</evidence>
<dbReference type="Pfam" id="PF05485">
    <property type="entry name" value="THAP"/>
    <property type="match status" value="1"/>
</dbReference>
<keyword evidence="8" id="KW-1185">Reference proteome</keyword>
<keyword evidence="3" id="KW-0862">Zinc</keyword>
<protein>
    <recommendedName>
        <fullName evidence="6">THAP domain-containing protein 1</fullName>
    </recommendedName>
</protein>
<dbReference type="SUPFAM" id="SSF57716">
    <property type="entry name" value="Glucocorticoid receptor-like (DNA-binding domain)"/>
    <property type="match status" value="1"/>
</dbReference>
<evidence type="ECO:0000259" key="7">
    <source>
        <dbReference type="PROSITE" id="PS50950"/>
    </source>
</evidence>
<keyword evidence="6" id="KW-0131">Cell cycle</keyword>